<dbReference type="InterPro" id="IPR029055">
    <property type="entry name" value="Ntn_hydrolases_N"/>
</dbReference>
<sequence length="65" mass="7737">EYDFEMETKDAIEVGRRAIFQATHRDAYSGGQVNVYHVKEEGWERVGGYNVLDLYYEYEDLRARK</sequence>
<dbReference type="AlphaFoldDB" id="A0A0L0F546"/>
<dbReference type="Gene3D" id="3.60.20.10">
    <property type="entry name" value="Glutamine Phosphoribosylpyrophosphate, subunit 1, domain 1"/>
    <property type="match status" value="1"/>
</dbReference>
<dbReference type="OrthoDB" id="37597at2759"/>
<dbReference type="Proteomes" id="UP000054560">
    <property type="component" value="Unassembled WGS sequence"/>
</dbReference>
<dbReference type="GO" id="GO:0005839">
    <property type="term" value="C:proteasome core complex"/>
    <property type="evidence" value="ECO:0007669"/>
    <property type="project" value="InterPro"/>
</dbReference>
<dbReference type="eggNOG" id="KOG0175">
    <property type="taxonomic scope" value="Eukaryota"/>
</dbReference>
<dbReference type="GO" id="GO:0051603">
    <property type="term" value="P:proteolysis involved in protein catabolic process"/>
    <property type="evidence" value="ECO:0007669"/>
    <property type="project" value="InterPro"/>
</dbReference>
<organism evidence="1 2">
    <name type="scientific">Sphaeroforma arctica JP610</name>
    <dbReference type="NCBI Taxonomy" id="667725"/>
    <lineage>
        <taxon>Eukaryota</taxon>
        <taxon>Ichthyosporea</taxon>
        <taxon>Ichthyophonida</taxon>
        <taxon>Sphaeroforma</taxon>
    </lineage>
</organism>
<dbReference type="EMBL" id="KQ249028">
    <property type="protein sequence ID" value="KNC71328.1"/>
    <property type="molecule type" value="Genomic_DNA"/>
</dbReference>
<dbReference type="Pfam" id="PF00227">
    <property type="entry name" value="Proteasome"/>
    <property type="match status" value="1"/>
</dbReference>
<gene>
    <name evidence="1" type="ORF">SARC_16134</name>
</gene>
<feature type="non-terminal residue" evidence="1">
    <location>
        <position position="1"/>
    </location>
</feature>
<dbReference type="GeneID" id="25916638"/>
<name>A0A0L0F546_9EUKA</name>
<evidence type="ECO:0000313" key="1">
    <source>
        <dbReference type="EMBL" id="KNC71328.1"/>
    </source>
</evidence>
<evidence type="ECO:0000313" key="2">
    <source>
        <dbReference type="Proteomes" id="UP000054560"/>
    </source>
</evidence>
<accession>A0A0L0F546</accession>
<protein>
    <submittedName>
        <fullName evidence="1">Uncharacterized protein</fullName>
    </submittedName>
</protein>
<dbReference type="STRING" id="667725.A0A0L0F546"/>
<dbReference type="SUPFAM" id="SSF56235">
    <property type="entry name" value="N-terminal nucleophile aminohydrolases (Ntn hydrolases)"/>
    <property type="match status" value="1"/>
</dbReference>
<keyword evidence="2" id="KW-1185">Reference proteome</keyword>
<dbReference type="RefSeq" id="XP_014145230.1">
    <property type="nucleotide sequence ID" value="XM_014289755.1"/>
</dbReference>
<reference evidence="1 2" key="1">
    <citation type="submission" date="2011-02" db="EMBL/GenBank/DDBJ databases">
        <title>The Genome Sequence of Sphaeroforma arctica JP610.</title>
        <authorList>
            <consortium name="The Broad Institute Genome Sequencing Platform"/>
            <person name="Russ C."/>
            <person name="Cuomo C."/>
            <person name="Young S.K."/>
            <person name="Zeng Q."/>
            <person name="Gargeya S."/>
            <person name="Alvarado L."/>
            <person name="Berlin A."/>
            <person name="Chapman S.B."/>
            <person name="Chen Z."/>
            <person name="Freedman E."/>
            <person name="Gellesch M."/>
            <person name="Goldberg J."/>
            <person name="Griggs A."/>
            <person name="Gujja S."/>
            <person name="Heilman E."/>
            <person name="Heiman D."/>
            <person name="Howarth C."/>
            <person name="Mehta T."/>
            <person name="Neiman D."/>
            <person name="Pearson M."/>
            <person name="Roberts A."/>
            <person name="Saif S."/>
            <person name="Shea T."/>
            <person name="Shenoy N."/>
            <person name="Sisk P."/>
            <person name="Stolte C."/>
            <person name="Sykes S."/>
            <person name="White J."/>
            <person name="Yandava C."/>
            <person name="Burger G."/>
            <person name="Gray M.W."/>
            <person name="Holland P.W.H."/>
            <person name="King N."/>
            <person name="Lang F.B.F."/>
            <person name="Roger A.J."/>
            <person name="Ruiz-Trillo I."/>
            <person name="Haas B."/>
            <person name="Nusbaum C."/>
            <person name="Birren B."/>
        </authorList>
    </citation>
    <scope>NUCLEOTIDE SEQUENCE [LARGE SCALE GENOMIC DNA]</scope>
    <source>
        <strain evidence="1 2">JP610</strain>
    </source>
</reference>
<dbReference type="InterPro" id="IPR001353">
    <property type="entry name" value="Proteasome_sua/b"/>
</dbReference>
<proteinExistence type="predicted"/>